<dbReference type="SUPFAM" id="SSF53067">
    <property type="entry name" value="Actin-like ATPase domain"/>
    <property type="match status" value="2"/>
</dbReference>
<evidence type="ECO:0000313" key="3">
    <source>
        <dbReference type="Proteomes" id="UP000007039"/>
    </source>
</evidence>
<accession>E4TGM2</accession>
<dbReference type="KEGG" id="cni:Calni_1830"/>
<protein>
    <submittedName>
        <fullName evidence="2">Ppx/GppA phosphatase</fullName>
    </submittedName>
</protein>
<keyword evidence="3" id="KW-1185">Reference proteome</keyword>
<evidence type="ECO:0000313" key="2">
    <source>
        <dbReference type="EMBL" id="ADR19735.1"/>
    </source>
</evidence>
<dbReference type="HOGENOM" id="CLU_025908_1_2_0"/>
<name>E4TGM2_CALNY</name>
<dbReference type="PANTHER" id="PTHR30005">
    <property type="entry name" value="EXOPOLYPHOSPHATASE"/>
    <property type="match status" value="1"/>
</dbReference>
<dbReference type="eggNOG" id="COG0248">
    <property type="taxonomic scope" value="Bacteria"/>
</dbReference>
<feature type="domain" description="Ppx/GppA phosphatase N-terminal" evidence="1">
    <location>
        <begin position="17"/>
        <end position="297"/>
    </location>
</feature>
<organism evidence="2 3">
    <name type="scientific">Calditerrivibrio nitroreducens (strain DSM 19672 / NBRC 101217 / Yu37-1)</name>
    <dbReference type="NCBI Taxonomy" id="768670"/>
    <lineage>
        <taxon>Bacteria</taxon>
        <taxon>Pseudomonadati</taxon>
        <taxon>Deferribacterota</taxon>
        <taxon>Deferribacteres</taxon>
        <taxon>Deferribacterales</taxon>
        <taxon>Calditerrivibrionaceae</taxon>
    </lineage>
</organism>
<dbReference type="GO" id="GO:0016462">
    <property type="term" value="F:pyrophosphatase activity"/>
    <property type="evidence" value="ECO:0007669"/>
    <property type="project" value="TreeGrafter"/>
</dbReference>
<gene>
    <name evidence="2" type="ordered locus">Calni_1830</name>
</gene>
<reference evidence="2 3" key="2">
    <citation type="journal article" date="2011" name="Stand. Genomic Sci.">
        <title>Complete genome sequence of Calditerrivibrio nitroreducens type strain (Yu37-1).</title>
        <authorList>
            <person name="Pitluck S."/>
            <person name="Sikorski J."/>
            <person name="Zeytun A."/>
            <person name="Lapidus A."/>
            <person name="Nolan M."/>
            <person name="Lucas S."/>
            <person name="Hammon N."/>
            <person name="Deshpande S."/>
            <person name="Cheng J.F."/>
            <person name="Tapia R."/>
            <person name="Han C."/>
            <person name="Goodwin L."/>
            <person name="Liolios K."/>
            <person name="Pagani I."/>
            <person name="Ivanova N."/>
            <person name="Mavromatis K."/>
            <person name="Pati A."/>
            <person name="Chen A."/>
            <person name="Palaniappan K."/>
            <person name="Hauser L."/>
            <person name="Chang Y.J."/>
            <person name="Jeffries C.D."/>
            <person name="Detter J.C."/>
            <person name="Brambilla E."/>
            <person name="Djao O.D."/>
            <person name="Rohde M."/>
            <person name="Spring S."/>
            <person name="Goker M."/>
            <person name="Woyke T."/>
            <person name="Bristow J."/>
            <person name="Eisen J.A."/>
            <person name="Markowitz V."/>
            <person name="Hugenholtz P."/>
            <person name="Kyrpides N.C."/>
            <person name="Klenk H.P."/>
            <person name="Land M."/>
        </authorList>
    </citation>
    <scope>NUCLEOTIDE SEQUENCE [LARGE SCALE GENOMIC DNA]</scope>
    <source>
        <strain evidence="3">DSM 19672 / NBRC 101217 / Yu37-1</strain>
    </source>
</reference>
<dbReference type="InterPro" id="IPR003695">
    <property type="entry name" value="Ppx_GppA_N"/>
</dbReference>
<dbReference type="Gene3D" id="3.30.420.40">
    <property type="match status" value="1"/>
</dbReference>
<dbReference type="PANTHER" id="PTHR30005:SF0">
    <property type="entry name" value="RETROGRADE REGULATION PROTEIN 2"/>
    <property type="match status" value="1"/>
</dbReference>
<dbReference type="OrthoDB" id="9807195at2"/>
<reference key="1">
    <citation type="submission" date="2010-11" db="EMBL/GenBank/DDBJ databases">
        <title>The complete genome of chromosome of Calditerrivibrio nitroreducens DSM 19672.</title>
        <authorList>
            <consortium name="US DOE Joint Genome Institute (JGI-PGF)"/>
            <person name="Lucas S."/>
            <person name="Copeland A."/>
            <person name="Lapidus A."/>
            <person name="Bruce D."/>
            <person name="Goodwin L."/>
            <person name="Pitluck S."/>
            <person name="Kyrpides N."/>
            <person name="Mavromatis K."/>
            <person name="Ivanova N."/>
            <person name="Mikhailova N."/>
            <person name="Zeytun A."/>
            <person name="Brettin T."/>
            <person name="Detter J.C."/>
            <person name="Tapia R."/>
            <person name="Han C."/>
            <person name="Land M."/>
            <person name="Hauser L."/>
            <person name="Markowitz V."/>
            <person name="Cheng J.-F."/>
            <person name="Hugenholtz P."/>
            <person name="Woyke T."/>
            <person name="Wu D."/>
            <person name="Spring S."/>
            <person name="Schroeder M."/>
            <person name="Brambilla E."/>
            <person name="Klenk H.-P."/>
            <person name="Eisen J.A."/>
        </authorList>
    </citation>
    <scope>NUCLEOTIDE SEQUENCE [LARGE SCALE GENOMIC DNA]</scope>
    <source>
        <strain>DSM 19672</strain>
    </source>
</reference>
<dbReference type="EMBL" id="CP002347">
    <property type="protein sequence ID" value="ADR19735.1"/>
    <property type="molecule type" value="Genomic_DNA"/>
</dbReference>
<dbReference type="InterPro" id="IPR050273">
    <property type="entry name" value="GppA/Ppx_hydrolase"/>
</dbReference>
<dbReference type="CDD" id="cd24054">
    <property type="entry name" value="ASKHA_NBD_AaPPX-GppA_MtPPX2-like"/>
    <property type="match status" value="1"/>
</dbReference>
<proteinExistence type="predicted"/>
<dbReference type="Proteomes" id="UP000007039">
    <property type="component" value="Chromosome"/>
</dbReference>
<sequence>MIAAGIDIGTNTVRMIVADVIDGKISDILHQNRSVTRLGEGFIKTGFLREDAIKRTFDVVVKFYREALSYNPFKVKCCATSAVREAENGYIFTELLKGQGIEIEIIDGETEGRLTALGVMSGLNLGDEPSLIVDIGGGSTELIYLSGIDLNFAKSFKIGVVKLSDIFDFSMPCTEELLERVNLYIADCFTDFDFSIEIKNIVATAGTPTTLAAIDMQMENYDYRKVNGYVITEKRLNELISFISSKDIEERKMIKGLESGREDLIVPGSLMLRFLLNSFSKDRLIVSDFGLREGIVIAAAL</sequence>
<dbReference type="InterPro" id="IPR043129">
    <property type="entry name" value="ATPase_NBD"/>
</dbReference>
<dbReference type="Gene3D" id="3.30.420.150">
    <property type="entry name" value="Exopolyphosphatase. Domain 2"/>
    <property type="match status" value="1"/>
</dbReference>
<dbReference type="Pfam" id="PF02541">
    <property type="entry name" value="Ppx-GppA"/>
    <property type="match status" value="1"/>
</dbReference>
<evidence type="ECO:0000259" key="1">
    <source>
        <dbReference type="Pfam" id="PF02541"/>
    </source>
</evidence>
<dbReference type="STRING" id="768670.Calni_1830"/>
<dbReference type="RefSeq" id="WP_013451945.1">
    <property type="nucleotide sequence ID" value="NC_014758.1"/>
</dbReference>
<dbReference type="AlphaFoldDB" id="E4TGM2"/>